<dbReference type="CDD" id="cd07820">
    <property type="entry name" value="SRPBCC_3"/>
    <property type="match status" value="1"/>
</dbReference>
<accession>E0I327</accession>
<dbReference type="OrthoDB" id="9801773at2"/>
<dbReference type="Pfam" id="PF10604">
    <property type="entry name" value="Polyketide_cyc2"/>
    <property type="match status" value="1"/>
</dbReference>
<reference evidence="1 2" key="1">
    <citation type="submission" date="2010-07" db="EMBL/GenBank/DDBJ databases">
        <title>The draft genome of Paenibacillus curdlanolyticus YK9.</title>
        <authorList>
            <consortium name="US DOE Joint Genome Institute (JGI-PGF)"/>
            <person name="Lucas S."/>
            <person name="Copeland A."/>
            <person name="Lapidus A."/>
            <person name="Cheng J.-F."/>
            <person name="Bruce D."/>
            <person name="Goodwin L."/>
            <person name="Pitluck S."/>
            <person name="Land M.L."/>
            <person name="Hauser L."/>
            <person name="Chang Y.-J."/>
            <person name="Jeffries C."/>
            <person name="Anderson I.J."/>
            <person name="Johnson E."/>
            <person name="Loganathan U."/>
            <person name="Mulhopadhyay B."/>
            <person name="Kyrpides N."/>
            <person name="Woyke T.J."/>
        </authorList>
    </citation>
    <scope>NUCLEOTIDE SEQUENCE [LARGE SCALE GENOMIC DNA]</scope>
    <source>
        <strain evidence="1 2">YK9</strain>
    </source>
</reference>
<evidence type="ECO:0000313" key="1">
    <source>
        <dbReference type="EMBL" id="EFM12691.1"/>
    </source>
</evidence>
<protein>
    <recommendedName>
        <fullName evidence="3">Cell division protein</fullName>
    </recommendedName>
</protein>
<gene>
    <name evidence="1" type="ORF">PaecuDRAFT_0202</name>
</gene>
<dbReference type="Gene3D" id="3.30.530.20">
    <property type="match status" value="1"/>
</dbReference>
<dbReference type="RefSeq" id="WP_006036220.1">
    <property type="nucleotide sequence ID" value="NZ_AEDD01000001.1"/>
</dbReference>
<dbReference type="InterPro" id="IPR019587">
    <property type="entry name" value="Polyketide_cyclase/dehydratase"/>
</dbReference>
<dbReference type="Proteomes" id="UP000005387">
    <property type="component" value="Unassembled WGS sequence"/>
</dbReference>
<dbReference type="InterPro" id="IPR023393">
    <property type="entry name" value="START-like_dom_sf"/>
</dbReference>
<dbReference type="EMBL" id="AEDD01000001">
    <property type="protein sequence ID" value="EFM12691.1"/>
    <property type="molecule type" value="Genomic_DNA"/>
</dbReference>
<name>E0I327_9BACL</name>
<dbReference type="AlphaFoldDB" id="E0I327"/>
<organism evidence="1 2">
    <name type="scientific">Paenibacillus curdlanolyticus YK9</name>
    <dbReference type="NCBI Taxonomy" id="717606"/>
    <lineage>
        <taxon>Bacteria</taxon>
        <taxon>Bacillati</taxon>
        <taxon>Bacillota</taxon>
        <taxon>Bacilli</taxon>
        <taxon>Bacillales</taxon>
        <taxon>Paenibacillaceae</taxon>
        <taxon>Paenibacillus</taxon>
    </lineage>
</organism>
<proteinExistence type="predicted"/>
<dbReference type="STRING" id="717606.PaecuDRAFT_0202"/>
<dbReference type="SUPFAM" id="SSF55961">
    <property type="entry name" value="Bet v1-like"/>
    <property type="match status" value="1"/>
</dbReference>
<evidence type="ECO:0000313" key="2">
    <source>
        <dbReference type="Proteomes" id="UP000005387"/>
    </source>
</evidence>
<sequence length="160" mass="18536">MIQVKTEIEIDAPIDVCFRLARDITVHTETVWKHTRERAVAGVTSGPIGLGETVTFEATHFLVRQKLTSRIVAYEEPTLFIDEMQRGAFKQLKHIHAFRQAGQKTIMTDILHFSAPLGPLGWMAERLVLQHYMKRFLIDRNERLKQMAERMCAEQFNNKV</sequence>
<keyword evidence="2" id="KW-1185">Reference proteome</keyword>
<evidence type="ECO:0008006" key="3">
    <source>
        <dbReference type="Google" id="ProtNLM"/>
    </source>
</evidence>
<dbReference type="eggNOG" id="COG4276">
    <property type="taxonomic scope" value="Bacteria"/>
</dbReference>